<dbReference type="Gene3D" id="3.40.50.1000">
    <property type="entry name" value="HAD superfamily/HAD-like"/>
    <property type="match status" value="1"/>
</dbReference>
<dbReference type="STRING" id="94237.ENSMMOP00000024817"/>
<dbReference type="OMA" id="NIGFTHV"/>
<dbReference type="Proteomes" id="UP000261620">
    <property type="component" value="Unplaced"/>
</dbReference>
<dbReference type="InterPro" id="IPR006357">
    <property type="entry name" value="HAD-SF_hydro_IIA"/>
</dbReference>
<sequence>VPGDMQRVRSLRTGWQLLKSSCEGAAKQLSASTSRNYSHGPNSFGLLFDIDGVLVRGRTPIPAAQRCFRNLVDRNGKYKVPVVFVTNAGNSMRQAKAEHLSHLLEVEVSPDQVMLSHSPLRMFTKFHKMHVLVSGQGPVEEVAHNLGFQDVVTIDMLREAYPVLDVVDHNRRPKDSVGTNIIMIEADSVILFGEPIRWETNLQLITDVLLTNGNPDNAWSSAQYPHIPVLACNMDLLWMAEAKNPRYGLCVPKKDMRLFFFFLSFDCHYSASPLNFPVS</sequence>
<dbReference type="PANTHER" id="PTHR14269:SF17">
    <property type="entry name" value="HALOACID DEHALOGENASE-LIKE HYDROLASE DOMAIN-CONTAINING 5"/>
    <property type="match status" value="1"/>
</dbReference>
<dbReference type="InterPro" id="IPR023214">
    <property type="entry name" value="HAD_sf"/>
</dbReference>
<dbReference type="NCBIfam" id="TIGR01456">
    <property type="entry name" value="CECR5"/>
    <property type="match status" value="1"/>
</dbReference>
<dbReference type="InterPro" id="IPR036412">
    <property type="entry name" value="HAD-like_sf"/>
</dbReference>
<name>A0A3Q4BTI3_MOLML</name>
<dbReference type="GO" id="GO:0046474">
    <property type="term" value="P:glycerophospholipid biosynthetic process"/>
    <property type="evidence" value="ECO:0007669"/>
    <property type="project" value="TreeGrafter"/>
</dbReference>
<dbReference type="Ensembl" id="ENSMMOT00000025234.1">
    <property type="protein sequence ID" value="ENSMMOP00000024817.1"/>
    <property type="gene ID" value="ENSMMOG00000018860.1"/>
</dbReference>
<dbReference type="AlphaFoldDB" id="A0A3Q4BTI3"/>
<dbReference type="GO" id="GO:0005739">
    <property type="term" value="C:mitochondrion"/>
    <property type="evidence" value="ECO:0007669"/>
    <property type="project" value="TreeGrafter"/>
</dbReference>
<dbReference type="InterPro" id="IPR050324">
    <property type="entry name" value="CDP-alcohol_PTase-I"/>
</dbReference>
<accession>A0A3Q4BTI3</accession>
<evidence type="ECO:0000313" key="1">
    <source>
        <dbReference type="Ensembl" id="ENSMMOP00000024817.1"/>
    </source>
</evidence>
<keyword evidence="2" id="KW-1185">Reference proteome</keyword>
<dbReference type="PANTHER" id="PTHR14269">
    <property type="entry name" value="CDP-DIACYLGLYCEROL--GLYCEROL-3-PHOSPHATE 3-PHOSPHATIDYLTRANSFERASE-RELATED"/>
    <property type="match status" value="1"/>
</dbReference>
<dbReference type="NCBIfam" id="TIGR01460">
    <property type="entry name" value="HAD-SF-IIA"/>
    <property type="match status" value="1"/>
</dbReference>
<organism evidence="1 2">
    <name type="scientific">Mola mola</name>
    <name type="common">Ocean sunfish</name>
    <name type="synonym">Tetraodon mola</name>
    <dbReference type="NCBI Taxonomy" id="94237"/>
    <lineage>
        <taxon>Eukaryota</taxon>
        <taxon>Metazoa</taxon>
        <taxon>Chordata</taxon>
        <taxon>Craniata</taxon>
        <taxon>Vertebrata</taxon>
        <taxon>Euteleostomi</taxon>
        <taxon>Actinopterygii</taxon>
        <taxon>Neopterygii</taxon>
        <taxon>Teleostei</taxon>
        <taxon>Neoteleostei</taxon>
        <taxon>Acanthomorphata</taxon>
        <taxon>Eupercaria</taxon>
        <taxon>Tetraodontiformes</taxon>
        <taxon>Molidae</taxon>
        <taxon>Mola</taxon>
    </lineage>
</organism>
<reference evidence="1" key="1">
    <citation type="submission" date="2025-08" db="UniProtKB">
        <authorList>
            <consortium name="Ensembl"/>
        </authorList>
    </citation>
    <scope>IDENTIFICATION</scope>
</reference>
<dbReference type="InterPro" id="IPR006353">
    <property type="entry name" value="HAD-SF_hydro_IIA_CECR5"/>
</dbReference>
<dbReference type="Pfam" id="PF13344">
    <property type="entry name" value="Hydrolase_6"/>
    <property type="match status" value="1"/>
</dbReference>
<reference evidence="1" key="2">
    <citation type="submission" date="2025-09" db="UniProtKB">
        <authorList>
            <consortium name="Ensembl"/>
        </authorList>
    </citation>
    <scope>IDENTIFICATION</scope>
</reference>
<evidence type="ECO:0000313" key="2">
    <source>
        <dbReference type="Proteomes" id="UP000261620"/>
    </source>
</evidence>
<protein>
    <submittedName>
        <fullName evidence="1">Uncharacterized protein</fullName>
    </submittedName>
</protein>
<dbReference type="SUPFAM" id="SSF56784">
    <property type="entry name" value="HAD-like"/>
    <property type="match status" value="1"/>
</dbReference>
<dbReference type="FunFam" id="3.40.50.1000:FF:000457">
    <property type="entry name" value="Haloacid dehalogenase-like hydrolase domain-containing 5"/>
    <property type="match status" value="1"/>
</dbReference>
<proteinExistence type="predicted"/>